<evidence type="ECO:0000256" key="2">
    <source>
        <dbReference type="ARBA" id="ARBA00023015"/>
    </source>
</evidence>
<feature type="domain" description="Myb-like" evidence="6">
    <location>
        <begin position="9"/>
        <end position="61"/>
    </location>
</feature>
<evidence type="ECO:0000256" key="4">
    <source>
        <dbReference type="ARBA" id="ARBA00023163"/>
    </source>
</evidence>
<dbReference type="EMBL" id="BAABME010003941">
    <property type="protein sequence ID" value="GAA0160632.1"/>
    <property type="molecule type" value="Genomic_DNA"/>
</dbReference>
<sequence>MGRAPCCEKVGLKRGRWTAEEDEMLSNYIQAHGEGSWRALPKRAGLQRCGKSCRLRWINYLRGDIKRGSFTAQEEEAIVKLHKSLGNRWSLIARHLAGRTDNEIKNYWNSHLSRKMYCFRSIINGDPTILTSSIHSNNVPLDDAIVTKSKRRCGRVSRAVAKKYNKNISYFPRSRRNHQQQIDDVSSNRLQEESTEQIKAVQDAQTHKEDCGQLAKPYVNVEVAEKRRENDLWPPPVIDNKSDEILMHDMSNQTAPFHAEANECTNDAFIMSPINQDRDIQTIERNRKEVYDDILSSLTELDIDNYLLGLENIDAFYEENNAFSGPDYWGLNSQCGNQDSALSSPPTYFYLDDLWGN</sequence>
<feature type="domain" description="HTH myb-type" evidence="7">
    <location>
        <begin position="9"/>
        <end position="61"/>
    </location>
</feature>
<name>A0AAV3QEM7_LITER</name>
<evidence type="ECO:0000313" key="8">
    <source>
        <dbReference type="EMBL" id="GAA0160632.1"/>
    </source>
</evidence>
<accession>A0AAV3QEM7</accession>
<dbReference type="CDD" id="cd00167">
    <property type="entry name" value="SANT"/>
    <property type="match status" value="2"/>
</dbReference>
<evidence type="ECO:0000259" key="7">
    <source>
        <dbReference type="PROSITE" id="PS51294"/>
    </source>
</evidence>
<keyword evidence="4" id="KW-0804">Transcription</keyword>
<dbReference type="PANTHER" id="PTHR47999:SF6">
    <property type="entry name" value="MYB-RELATED PROTEIN P"/>
    <property type="match status" value="1"/>
</dbReference>
<dbReference type="SUPFAM" id="SSF46689">
    <property type="entry name" value="Homeodomain-like"/>
    <property type="match status" value="1"/>
</dbReference>
<comment type="subcellular location">
    <subcellularLocation>
        <location evidence="1">Nucleus</location>
    </subcellularLocation>
</comment>
<evidence type="ECO:0000259" key="6">
    <source>
        <dbReference type="PROSITE" id="PS50090"/>
    </source>
</evidence>
<gene>
    <name evidence="8" type="ORF">LIER_17143</name>
</gene>
<dbReference type="InterPro" id="IPR015495">
    <property type="entry name" value="Myb_TF_plants"/>
</dbReference>
<protein>
    <submittedName>
        <fullName evidence="8">DNA-binding transcription factor</fullName>
    </submittedName>
</protein>
<dbReference type="PROSITE" id="PS50090">
    <property type="entry name" value="MYB_LIKE"/>
    <property type="match status" value="2"/>
</dbReference>
<evidence type="ECO:0000256" key="3">
    <source>
        <dbReference type="ARBA" id="ARBA00023125"/>
    </source>
</evidence>
<evidence type="ECO:0000256" key="5">
    <source>
        <dbReference type="ARBA" id="ARBA00023242"/>
    </source>
</evidence>
<dbReference type="InterPro" id="IPR009057">
    <property type="entry name" value="Homeodomain-like_sf"/>
</dbReference>
<dbReference type="InterPro" id="IPR017930">
    <property type="entry name" value="Myb_dom"/>
</dbReference>
<dbReference type="Proteomes" id="UP001454036">
    <property type="component" value="Unassembled WGS sequence"/>
</dbReference>
<dbReference type="Pfam" id="PF00249">
    <property type="entry name" value="Myb_DNA-binding"/>
    <property type="match status" value="2"/>
</dbReference>
<dbReference type="PROSITE" id="PS51294">
    <property type="entry name" value="HTH_MYB"/>
    <property type="match status" value="2"/>
</dbReference>
<dbReference type="GO" id="GO:0003677">
    <property type="term" value="F:DNA binding"/>
    <property type="evidence" value="ECO:0007669"/>
    <property type="project" value="UniProtKB-KW"/>
</dbReference>
<dbReference type="InterPro" id="IPR001005">
    <property type="entry name" value="SANT/Myb"/>
</dbReference>
<comment type="caution">
    <text evidence="8">The sequence shown here is derived from an EMBL/GenBank/DDBJ whole genome shotgun (WGS) entry which is preliminary data.</text>
</comment>
<dbReference type="Gene3D" id="1.10.10.60">
    <property type="entry name" value="Homeodomain-like"/>
    <property type="match status" value="2"/>
</dbReference>
<keyword evidence="2" id="KW-0805">Transcription regulation</keyword>
<keyword evidence="9" id="KW-1185">Reference proteome</keyword>
<proteinExistence type="predicted"/>
<feature type="domain" description="Myb-like" evidence="6">
    <location>
        <begin position="62"/>
        <end position="112"/>
    </location>
</feature>
<evidence type="ECO:0000313" key="9">
    <source>
        <dbReference type="Proteomes" id="UP001454036"/>
    </source>
</evidence>
<dbReference type="AlphaFoldDB" id="A0AAV3QEM7"/>
<evidence type="ECO:0000256" key="1">
    <source>
        <dbReference type="ARBA" id="ARBA00004123"/>
    </source>
</evidence>
<dbReference type="GO" id="GO:0005634">
    <property type="term" value="C:nucleus"/>
    <property type="evidence" value="ECO:0007669"/>
    <property type="project" value="UniProtKB-SubCell"/>
</dbReference>
<reference evidence="8 9" key="1">
    <citation type="submission" date="2024-01" db="EMBL/GenBank/DDBJ databases">
        <title>The complete chloroplast genome sequence of Lithospermum erythrorhizon: insights into the phylogenetic relationship among Boraginaceae species and the maternal lineages of purple gromwells.</title>
        <authorList>
            <person name="Okada T."/>
            <person name="Watanabe K."/>
        </authorList>
    </citation>
    <scope>NUCLEOTIDE SEQUENCE [LARGE SCALE GENOMIC DNA]</scope>
</reference>
<dbReference type="SMART" id="SM00717">
    <property type="entry name" value="SANT"/>
    <property type="match status" value="2"/>
</dbReference>
<dbReference type="PANTHER" id="PTHR47999">
    <property type="entry name" value="TRANSCRIPTION FACTOR MYB8-RELATED-RELATED"/>
    <property type="match status" value="1"/>
</dbReference>
<dbReference type="FunFam" id="1.10.10.60:FF:000121">
    <property type="entry name" value="Myb transcription factor"/>
    <property type="match status" value="1"/>
</dbReference>
<keyword evidence="3 8" id="KW-0238">DNA-binding</keyword>
<organism evidence="8 9">
    <name type="scientific">Lithospermum erythrorhizon</name>
    <name type="common">Purple gromwell</name>
    <name type="synonym">Lithospermum officinale var. erythrorhizon</name>
    <dbReference type="NCBI Taxonomy" id="34254"/>
    <lineage>
        <taxon>Eukaryota</taxon>
        <taxon>Viridiplantae</taxon>
        <taxon>Streptophyta</taxon>
        <taxon>Embryophyta</taxon>
        <taxon>Tracheophyta</taxon>
        <taxon>Spermatophyta</taxon>
        <taxon>Magnoliopsida</taxon>
        <taxon>eudicotyledons</taxon>
        <taxon>Gunneridae</taxon>
        <taxon>Pentapetalae</taxon>
        <taxon>asterids</taxon>
        <taxon>lamiids</taxon>
        <taxon>Boraginales</taxon>
        <taxon>Boraginaceae</taxon>
        <taxon>Boraginoideae</taxon>
        <taxon>Lithospermeae</taxon>
        <taxon>Lithospermum</taxon>
    </lineage>
</organism>
<keyword evidence="5" id="KW-0539">Nucleus</keyword>
<feature type="domain" description="HTH myb-type" evidence="7">
    <location>
        <begin position="62"/>
        <end position="116"/>
    </location>
</feature>